<name>A0ABU3X999_9BACI</name>
<keyword evidence="1" id="KW-0472">Membrane</keyword>
<keyword evidence="3" id="KW-1185">Reference proteome</keyword>
<evidence type="ECO:0000313" key="3">
    <source>
        <dbReference type="Proteomes" id="UP001287282"/>
    </source>
</evidence>
<organism evidence="2 3">
    <name type="scientific">Alkalihalophilus lindianensis</name>
    <dbReference type="NCBI Taxonomy" id="1630542"/>
    <lineage>
        <taxon>Bacteria</taxon>
        <taxon>Bacillati</taxon>
        <taxon>Bacillota</taxon>
        <taxon>Bacilli</taxon>
        <taxon>Bacillales</taxon>
        <taxon>Bacillaceae</taxon>
        <taxon>Alkalihalophilus</taxon>
    </lineage>
</organism>
<reference evidence="2 3" key="1">
    <citation type="submission" date="2023-10" db="EMBL/GenBank/DDBJ databases">
        <title>Screening of Alkalihalobacillus lindianensis BZ-TG-R113 and Its Alleviation of Salt Stress on Rapeseed Growth.</title>
        <authorList>
            <person name="Zhao B."/>
            <person name="Guo T."/>
        </authorList>
    </citation>
    <scope>NUCLEOTIDE SEQUENCE [LARGE SCALE GENOMIC DNA]</scope>
    <source>
        <strain evidence="2 3">BZ-TG-R113</strain>
    </source>
</reference>
<accession>A0ABU3X999</accession>
<proteinExistence type="predicted"/>
<protein>
    <submittedName>
        <fullName evidence="2">Uncharacterized protein</fullName>
    </submittedName>
</protein>
<keyword evidence="1" id="KW-1133">Transmembrane helix</keyword>
<gene>
    <name evidence="2" type="ORF">RYX56_08750</name>
</gene>
<evidence type="ECO:0000256" key="1">
    <source>
        <dbReference type="SAM" id="Phobius"/>
    </source>
</evidence>
<comment type="caution">
    <text evidence="2">The sequence shown here is derived from an EMBL/GenBank/DDBJ whole genome shotgun (WGS) entry which is preliminary data.</text>
</comment>
<feature type="transmembrane region" description="Helical" evidence="1">
    <location>
        <begin position="6"/>
        <end position="26"/>
    </location>
</feature>
<dbReference type="EMBL" id="JAWJBA010000002">
    <property type="protein sequence ID" value="MDV2684458.1"/>
    <property type="molecule type" value="Genomic_DNA"/>
</dbReference>
<sequence>MDAFIYQFLAILFPISIIFLVVWIISTSIRKSKQLKRIEQKLSHIVKNKTKEQ</sequence>
<dbReference type="Proteomes" id="UP001287282">
    <property type="component" value="Unassembled WGS sequence"/>
</dbReference>
<evidence type="ECO:0000313" key="2">
    <source>
        <dbReference type="EMBL" id="MDV2684458.1"/>
    </source>
</evidence>
<keyword evidence="1" id="KW-0812">Transmembrane</keyword>
<dbReference type="RefSeq" id="WP_317121687.1">
    <property type="nucleotide sequence ID" value="NZ_JAWJBA010000002.1"/>
</dbReference>